<dbReference type="InterPro" id="IPR013783">
    <property type="entry name" value="Ig-like_fold"/>
</dbReference>
<dbReference type="SMART" id="SM00409">
    <property type="entry name" value="IG"/>
    <property type="match status" value="3"/>
</dbReference>
<dbReference type="InterPro" id="IPR007110">
    <property type="entry name" value="Ig-like_dom"/>
</dbReference>
<dbReference type="PANTHER" id="PTHR13771">
    <property type="entry name" value="INTERCELLULAR ADHESION MOLECULE"/>
    <property type="match status" value="1"/>
</dbReference>
<protein>
    <submittedName>
        <fullName evidence="6">Intercellular adhesion molecule 1-like</fullName>
    </submittedName>
</protein>
<dbReference type="GeneTree" id="ENSGT00940000159005"/>
<keyword evidence="2" id="KW-0393">Immunoglobulin domain</keyword>
<dbReference type="Pfam" id="PF13927">
    <property type="entry name" value="Ig_3"/>
    <property type="match status" value="1"/>
</dbReference>
<proteinExistence type="predicted"/>
<dbReference type="InterPro" id="IPR003598">
    <property type="entry name" value="Ig_sub2"/>
</dbReference>
<keyword evidence="7" id="KW-1185">Reference proteome</keyword>
<dbReference type="InterPro" id="IPR036179">
    <property type="entry name" value="Ig-like_dom_sf"/>
</dbReference>
<feature type="domain" description="Ig-like" evidence="5">
    <location>
        <begin position="236"/>
        <end position="312"/>
    </location>
</feature>
<evidence type="ECO:0000256" key="3">
    <source>
        <dbReference type="SAM" id="Phobius"/>
    </source>
</evidence>
<dbReference type="PROSITE" id="PS50835">
    <property type="entry name" value="IG_LIKE"/>
    <property type="match status" value="2"/>
</dbReference>
<evidence type="ECO:0000256" key="1">
    <source>
        <dbReference type="ARBA" id="ARBA00023157"/>
    </source>
</evidence>
<keyword evidence="3" id="KW-0472">Membrane</keyword>
<feature type="transmembrane region" description="Helical" evidence="3">
    <location>
        <begin position="317"/>
        <end position="343"/>
    </location>
</feature>
<evidence type="ECO:0000256" key="2">
    <source>
        <dbReference type="ARBA" id="ARBA00023319"/>
    </source>
</evidence>
<evidence type="ECO:0000313" key="7">
    <source>
        <dbReference type="Proteomes" id="UP000261540"/>
    </source>
</evidence>
<dbReference type="InterPro" id="IPR003599">
    <property type="entry name" value="Ig_sub"/>
</dbReference>
<evidence type="ECO:0000256" key="4">
    <source>
        <dbReference type="SAM" id="SignalP"/>
    </source>
</evidence>
<keyword evidence="4" id="KW-0732">Signal</keyword>
<dbReference type="FunFam" id="2.60.40.10:FF:000032">
    <property type="entry name" value="palladin isoform X1"/>
    <property type="match status" value="1"/>
</dbReference>
<dbReference type="SUPFAM" id="SSF48726">
    <property type="entry name" value="Immunoglobulin"/>
    <property type="match status" value="3"/>
</dbReference>
<organism evidence="6 7">
    <name type="scientific">Paramormyrops kingsleyae</name>
    <dbReference type="NCBI Taxonomy" id="1676925"/>
    <lineage>
        <taxon>Eukaryota</taxon>
        <taxon>Metazoa</taxon>
        <taxon>Chordata</taxon>
        <taxon>Craniata</taxon>
        <taxon>Vertebrata</taxon>
        <taxon>Euteleostomi</taxon>
        <taxon>Actinopterygii</taxon>
        <taxon>Neopterygii</taxon>
        <taxon>Teleostei</taxon>
        <taxon>Osteoglossocephala</taxon>
        <taxon>Osteoglossomorpha</taxon>
        <taxon>Osteoglossiformes</taxon>
        <taxon>Mormyridae</taxon>
        <taxon>Paramormyrops</taxon>
    </lineage>
</organism>
<sequence>MGVLSWDCFLPILLVVGQQLCDSGSTADDCLQLHPPRVVVRHGDPVSVNCTVSTNHIGMGWAASVDDVPITTGVQFLTWRVESLTIWDLGPLCYANRPGKPQCMERLSVTVYKPPDSVSVSSVNSTDSMVEGSQYHLKCEIQNIAPVQNLTVKWYKGDTLVHEDRDYVIKVKKPEREKAPVSVSSILLITANRTANRTDDNVQYSCGAELDLGPEGPQPPLAVKSTPLRVTVHYKPTINPIVTDLHVIHGYSAVLNCSAKGNPPPDIVWIFNGRQLPTEDSIYTISKTDDEGNYTCRANNSVGIHEETVRVIVTENYMPLIAGILVVLVLAISLAFCVIYSIYYKNKKMGHYSLKNVKLCTQNGNVAQNGNSLPMTRLPE</sequence>
<dbReference type="Ensembl" id="ENSPKIT00000018409.1">
    <property type="protein sequence ID" value="ENSPKIP00000037444.1"/>
    <property type="gene ID" value="ENSPKIG00000015592.1"/>
</dbReference>
<dbReference type="STRING" id="1676925.ENSPKIP00000037444"/>
<dbReference type="PANTHER" id="PTHR13771:SF9">
    <property type="entry name" value="INTERCELLULAR ADHESION MOLECULE 5"/>
    <property type="match status" value="1"/>
</dbReference>
<keyword evidence="1" id="KW-1015">Disulfide bond</keyword>
<feature type="signal peptide" evidence="4">
    <location>
        <begin position="1"/>
        <end position="17"/>
    </location>
</feature>
<feature type="domain" description="Ig-like" evidence="5">
    <location>
        <begin position="115"/>
        <end position="206"/>
    </location>
</feature>
<evidence type="ECO:0000313" key="6">
    <source>
        <dbReference type="Ensembl" id="ENSPKIP00000037444.1"/>
    </source>
</evidence>
<dbReference type="GO" id="GO:0005178">
    <property type="term" value="F:integrin binding"/>
    <property type="evidence" value="ECO:0007669"/>
    <property type="project" value="InterPro"/>
</dbReference>
<dbReference type="GO" id="GO:0007155">
    <property type="term" value="P:cell adhesion"/>
    <property type="evidence" value="ECO:0007669"/>
    <property type="project" value="InterPro"/>
</dbReference>
<keyword evidence="3" id="KW-0812">Transmembrane</keyword>
<dbReference type="SMART" id="SM00408">
    <property type="entry name" value="IGc2"/>
    <property type="match status" value="1"/>
</dbReference>
<name>A0A3B3T3L3_9TELE</name>
<reference evidence="6" key="1">
    <citation type="submission" date="2025-08" db="UniProtKB">
        <authorList>
            <consortium name="Ensembl"/>
        </authorList>
    </citation>
    <scope>IDENTIFICATION</scope>
</reference>
<dbReference type="InterPro" id="IPR047012">
    <property type="entry name" value="ICAM_VCAM"/>
</dbReference>
<accession>A0A3B3T3L3</accession>
<feature type="chain" id="PRO_5017393310" evidence="4">
    <location>
        <begin position="18"/>
        <end position="380"/>
    </location>
</feature>
<reference evidence="6" key="2">
    <citation type="submission" date="2025-09" db="UniProtKB">
        <authorList>
            <consortium name="Ensembl"/>
        </authorList>
    </citation>
    <scope>IDENTIFICATION</scope>
</reference>
<evidence type="ECO:0000259" key="5">
    <source>
        <dbReference type="PROSITE" id="PS50835"/>
    </source>
</evidence>
<dbReference type="Gene3D" id="2.60.40.10">
    <property type="entry name" value="Immunoglobulins"/>
    <property type="match status" value="3"/>
</dbReference>
<dbReference type="Proteomes" id="UP000261540">
    <property type="component" value="Unplaced"/>
</dbReference>
<dbReference type="AlphaFoldDB" id="A0A3B3T3L3"/>
<keyword evidence="3" id="KW-1133">Transmembrane helix</keyword>